<organism evidence="1 2">
    <name type="scientific">Paramecium bursaria Chlorella virus 1</name>
    <name type="common">PBCV-1</name>
    <dbReference type="NCBI Taxonomy" id="10506"/>
    <lineage>
        <taxon>Viruses</taxon>
        <taxon>Varidnaviria</taxon>
        <taxon>Bamfordvirae</taxon>
        <taxon>Nucleocytoviricota</taxon>
        <taxon>Megaviricetes</taxon>
        <taxon>Algavirales</taxon>
        <taxon>Phycodnaviridae</taxon>
        <taxon>Chlorovirus</taxon>
        <taxon>Chlorovirus vanettense</taxon>
    </lineage>
</organism>
<reference evidence="1 2" key="5">
    <citation type="journal article" date="1997" name="Virology">
        <title>Analysis of 74 kb of DNA located at the right end of the 330-kb chlorella virus PBCV-1 genome.</title>
        <authorList>
            <person name="Li Y."/>
            <person name="Lu Z."/>
            <person name="Sun L."/>
            <person name="Ropp S."/>
            <person name="Kutish G.F."/>
            <person name="Rock D.L."/>
            <person name="Van Etten J.L."/>
        </authorList>
    </citation>
    <scope>NUCLEOTIDE SEQUENCE [LARGE SCALE GENOMIC DNA]</scope>
</reference>
<protein>
    <submittedName>
        <fullName evidence="1">Uncharacterized protein</fullName>
    </submittedName>
</protein>
<name>O41167_PBCV1</name>
<dbReference type="Proteomes" id="UP000000862">
    <property type="component" value="Segment"/>
</dbReference>
<reference evidence="1 2" key="3">
    <citation type="journal article" date="1996" name="Virology">
        <title>Analysis of 94 kb of the chlorella virus PBCV-1 330-kb genome: map positions 88 to 182.</title>
        <authorList>
            <person name="Lu Z."/>
            <person name="Li Y."/>
            <person name="Que Q."/>
            <person name="Kutish G.F."/>
            <person name="Rock D.L."/>
            <person name="Van Etten J.L."/>
        </authorList>
    </citation>
    <scope>NUCLEOTIDE SEQUENCE [LARGE SCALE GENOMIC DNA]</scope>
</reference>
<keyword evidence="2" id="KW-1185">Reference proteome</keyword>
<dbReference type="KEGG" id="vg:918369"/>
<dbReference type="EMBL" id="JF411744">
    <property type="protein sequence ID" value="AAC97056.1"/>
    <property type="molecule type" value="Genomic_DNA"/>
</dbReference>
<evidence type="ECO:0000313" key="1">
    <source>
        <dbReference type="EMBL" id="AAC97056.1"/>
    </source>
</evidence>
<sequence>MSMSSGKSDLVNFVTSLNTDASENFVFKNFCASSLISTNATGVDIPLRPCEIPAIPANSSNVRKDIIVTLVFFNPVLRII</sequence>
<reference evidence="1 2" key="4">
    <citation type="journal article" date="1996" name="Virology">
        <title>Analysis of 76 kb of the chlorella virus PBCV-1 330-kb genome: map positions 182 to 258.</title>
        <authorList>
            <person name="Kutish G.F."/>
            <person name="Li Y."/>
            <person name="Lu Z."/>
            <person name="Furuta M."/>
            <person name="Rock D.L."/>
            <person name="Van Etten J.L."/>
        </authorList>
    </citation>
    <scope>NUCLEOTIDE SEQUENCE [LARGE SCALE GENOMIC DNA]</scope>
</reference>
<dbReference type="RefSeq" id="NP_049041.1">
    <property type="nucleotide sequence ID" value="NC_000852.5"/>
</dbReference>
<evidence type="ECO:0000313" key="2">
    <source>
        <dbReference type="Proteomes" id="UP000000862"/>
    </source>
</evidence>
<reference evidence="1 2" key="6">
    <citation type="journal article" date="1999" name="Virology">
        <title>Chlorella virus PBCV-1 encodes a functional homospermidine synthase.</title>
        <authorList>
            <person name="Kaiser A."/>
            <person name="Vollmert M."/>
            <person name="Tholl D."/>
            <person name="Graves M.V."/>
            <person name="Gurnon J.R."/>
            <person name="Xing W."/>
            <person name="Lisec A.D."/>
            <person name="Nickerson K.W."/>
            <person name="Van Etten J.L."/>
        </authorList>
    </citation>
    <scope>NUCLEOTIDE SEQUENCE [LARGE SCALE GENOMIC DNA]</scope>
</reference>
<dbReference type="PIR" id="T18187">
    <property type="entry name" value="T18187"/>
</dbReference>
<reference evidence="1 2" key="1">
    <citation type="journal article" date="1995" name="Virology">
        <title>Analysis of 45 kb of DNA located at the left end of the chlorella virus PBCV-1 genome.</title>
        <authorList>
            <person name="Lu Z."/>
            <person name="Li Y."/>
            <person name="Zhang Y."/>
            <person name="Kutish G.F."/>
            <person name="Rock D.L."/>
            <person name="Van Etten J.L."/>
        </authorList>
    </citation>
    <scope>NUCLEOTIDE SEQUENCE [LARGE SCALE GENOMIC DNA]</scope>
</reference>
<gene>
    <name evidence="1" type="primary">a685R</name>
</gene>
<organismHost>
    <name type="scientific">Chlorella</name>
    <dbReference type="NCBI Taxonomy" id="3071"/>
</organismHost>
<accession>O41167</accession>
<reference evidence="1 2" key="2">
    <citation type="journal article" date="1995" name="Virology">
        <title>Analysis of 43 kb of the Chlorella virus PBCV-1 330-kb genome: map positions 45 to 88.</title>
        <authorList>
            <person name="Li Y."/>
            <person name="Lu Z."/>
            <person name="Burbank D.E."/>
            <person name="Kutish G.F."/>
            <person name="Rock D.L."/>
            <person name="Van Etten J.L."/>
        </authorList>
    </citation>
    <scope>NUCLEOTIDE SEQUENCE [LARGE SCALE GENOMIC DNA]</scope>
</reference>
<reference evidence="1 2" key="8">
    <citation type="journal article" date="2010" name="J. Virol.">
        <title>Microarray analysis of Paramecium bursaria chlorella virus 1 transcription.</title>
        <authorList>
            <person name="Yanai-Balser G.M."/>
            <person name="Duncan G.A."/>
            <person name="Eudy J.D."/>
            <person name="Wang D."/>
            <person name="Li X."/>
            <person name="Agarkova I.V."/>
            <person name="Dunigan D.D."/>
            <person name="Van Etten J.L."/>
        </authorList>
    </citation>
    <scope>NUCLEOTIDE SEQUENCE [LARGE SCALE GENOMIC DNA]</scope>
</reference>
<proteinExistence type="predicted"/>
<reference evidence="1 2" key="7">
    <citation type="journal article" date="2000" name="Virology">
        <title>Characterization of a beta-1,3-glucanase encoded by chlorella virus PBCV-1.</title>
        <authorList>
            <person name="Sun L."/>
            <person name="Gurnon J.R."/>
            <person name="Adams B.J."/>
            <person name="Graves M.V."/>
            <person name="Van Etten J.L."/>
        </authorList>
    </citation>
    <scope>NUCLEOTIDE SEQUENCE [LARGE SCALE GENOMIC DNA]</scope>
</reference>
<dbReference type="GeneID" id="918369"/>